<keyword evidence="13" id="KW-1185">Reference proteome</keyword>
<evidence type="ECO:0000256" key="2">
    <source>
        <dbReference type="ARBA" id="ARBA00006459"/>
    </source>
</evidence>
<name>A0A7R8X2T1_9CRUS</name>
<feature type="transmembrane region" description="Helical" evidence="11">
    <location>
        <begin position="180"/>
        <end position="203"/>
    </location>
</feature>
<dbReference type="Pfam" id="PF00209">
    <property type="entry name" value="SNF"/>
    <property type="match status" value="1"/>
</dbReference>
<dbReference type="EMBL" id="CAJPEV010000172">
    <property type="protein sequence ID" value="CAG0881788.1"/>
    <property type="molecule type" value="Genomic_DNA"/>
</dbReference>
<keyword evidence="8" id="KW-0479">Metal-binding</keyword>
<evidence type="ECO:0000256" key="4">
    <source>
        <dbReference type="ARBA" id="ARBA00022692"/>
    </source>
</evidence>
<feature type="transmembrane region" description="Helical" evidence="11">
    <location>
        <begin position="376"/>
        <end position="401"/>
    </location>
</feature>
<evidence type="ECO:0000256" key="11">
    <source>
        <dbReference type="SAM" id="Phobius"/>
    </source>
</evidence>
<dbReference type="SUPFAM" id="SSF161070">
    <property type="entry name" value="SNF-like"/>
    <property type="match status" value="1"/>
</dbReference>
<feature type="transmembrane region" description="Helical" evidence="11">
    <location>
        <begin position="495"/>
        <end position="517"/>
    </location>
</feature>
<keyword evidence="8" id="KW-0915">Sodium</keyword>
<keyword evidence="5 10" id="KW-0769">Symport</keyword>
<evidence type="ECO:0000313" key="12">
    <source>
        <dbReference type="EMBL" id="CAD7241749.1"/>
    </source>
</evidence>
<dbReference type="GO" id="GO:0005886">
    <property type="term" value="C:plasma membrane"/>
    <property type="evidence" value="ECO:0007669"/>
    <property type="project" value="TreeGrafter"/>
</dbReference>
<proteinExistence type="inferred from homology"/>
<comment type="subcellular location">
    <subcellularLocation>
        <location evidence="1">Membrane</location>
        <topology evidence="1">Multi-pass membrane protein</topology>
    </subcellularLocation>
</comment>
<feature type="transmembrane region" description="Helical" evidence="11">
    <location>
        <begin position="413"/>
        <end position="437"/>
    </location>
</feature>
<organism evidence="12">
    <name type="scientific">Darwinula stevensoni</name>
    <dbReference type="NCBI Taxonomy" id="69355"/>
    <lineage>
        <taxon>Eukaryota</taxon>
        <taxon>Metazoa</taxon>
        <taxon>Ecdysozoa</taxon>
        <taxon>Arthropoda</taxon>
        <taxon>Crustacea</taxon>
        <taxon>Oligostraca</taxon>
        <taxon>Ostracoda</taxon>
        <taxon>Podocopa</taxon>
        <taxon>Podocopida</taxon>
        <taxon>Darwinulocopina</taxon>
        <taxon>Darwinuloidea</taxon>
        <taxon>Darwinulidae</taxon>
        <taxon>Darwinula</taxon>
    </lineage>
</organism>
<protein>
    <recommendedName>
        <fullName evidence="10">Transporter</fullName>
    </recommendedName>
</protein>
<feature type="transmembrane region" description="Helical" evidence="11">
    <location>
        <begin position="45"/>
        <end position="65"/>
    </location>
</feature>
<keyword evidence="3 10" id="KW-0813">Transport</keyword>
<gene>
    <name evidence="12" type="ORF">DSTB1V02_LOCUS1729</name>
</gene>
<dbReference type="AlphaFoldDB" id="A0A7R8X2T1"/>
<dbReference type="OrthoDB" id="6581954at2759"/>
<dbReference type="PROSITE" id="PS00754">
    <property type="entry name" value="NA_NEUROTRAN_SYMP_2"/>
    <property type="match status" value="1"/>
</dbReference>
<dbReference type="InterPro" id="IPR000175">
    <property type="entry name" value="Na/ntran_symport"/>
</dbReference>
<feature type="binding site" evidence="8">
    <location>
        <position position="350"/>
    </location>
    <ligand>
        <name>Na(+)</name>
        <dbReference type="ChEBI" id="CHEBI:29101"/>
        <label>1</label>
    </ligand>
</feature>
<evidence type="ECO:0000256" key="9">
    <source>
        <dbReference type="PIRSR" id="PIRSR600175-2"/>
    </source>
</evidence>
<feature type="binding site" evidence="8">
    <location>
        <position position="220"/>
    </location>
    <ligand>
        <name>Na(+)</name>
        <dbReference type="ChEBI" id="CHEBI:29101"/>
        <label>1</label>
    </ligand>
</feature>
<feature type="binding site" evidence="8">
    <location>
        <position position="31"/>
    </location>
    <ligand>
        <name>Na(+)</name>
        <dbReference type="ChEBI" id="CHEBI:29101"/>
        <label>1</label>
    </ligand>
</feature>
<dbReference type="PROSITE" id="PS50267">
    <property type="entry name" value="NA_NEUROTRAN_SYMP_3"/>
    <property type="match status" value="1"/>
</dbReference>
<keyword evidence="7 11" id="KW-0472">Membrane</keyword>
<evidence type="ECO:0000256" key="3">
    <source>
        <dbReference type="ARBA" id="ARBA00022448"/>
    </source>
</evidence>
<feature type="binding site" evidence="8">
    <location>
        <position position="351"/>
    </location>
    <ligand>
        <name>Na(+)</name>
        <dbReference type="ChEBI" id="CHEBI:29101"/>
        <label>1</label>
    </ligand>
</feature>
<dbReference type="EMBL" id="LR899689">
    <property type="protein sequence ID" value="CAD7241749.1"/>
    <property type="molecule type" value="Genomic_DNA"/>
</dbReference>
<keyword evidence="9" id="KW-1015">Disulfide bond</keyword>
<reference evidence="12" key="1">
    <citation type="submission" date="2020-11" db="EMBL/GenBank/DDBJ databases">
        <authorList>
            <person name="Tran Van P."/>
        </authorList>
    </citation>
    <scope>NUCLEOTIDE SEQUENCE</scope>
</reference>
<feature type="transmembrane region" description="Helical" evidence="11">
    <location>
        <begin position="246"/>
        <end position="270"/>
    </location>
</feature>
<feature type="transmembrane region" description="Helical" evidence="11">
    <location>
        <begin position="326"/>
        <end position="349"/>
    </location>
</feature>
<feature type="transmembrane region" description="Helical" evidence="11">
    <location>
        <begin position="215"/>
        <end position="234"/>
    </location>
</feature>
<dbReference type="PANTHER" id="PTHR11616">
    <property type="entry name" value="SODIUM/CHLORIDE DEPENDENT TRANSPORTER"/>
    <property type="match status" value="1"/>
</dbReference>
<feature type="binding site" evidence="8">
    <location>
        <position position="252"/>
    </location>
    <ligand>
        <name>Na(+)</name>
        <dbReference type="ChEBI" id="CHEBI:29101"/>
        <label>1</label>
    </ligand>
</feature>
<dbReference type="PRINTS" id="PR00176">
    <property type="entry name" value="NANEUSMPORT"/>
</dbReference>
<evidence type="ECO:0000256" key="7">
    <source>
        <dbReference type="ARBA" id="ARBA00023136"/>
    </source>
</evidence>
<dbReference type="GO" id="GO:0089718">
    <property type="term" value="P:amino acid import across plasma membrane"/>
    <property type="evidence" value="ECO:0007669"/>
    <property type="project" value="TreeGrafter"/>
</dbReference>
<accession>A0A7R8X2T1</accession>
<evidence type="ECO:0000256" key="5">
    <source>
        <dbReference type="ARBA" id="ARBA00022847"/>
    </source>
</evidence>
<evidence type="ECO:0000256" key="6">
    <source>
        <dbReference type="ARBA" id="ARBA00022989"/>
    </source>
</evidence>
<evidence type="ECO:0000313" key="13">
    <source>
        <dbReference type="Proteomes" id="UP000677054"/>
    </source>
</evidence>
<evidence type="ECO:0000256" key="10">
    <source>
        <dbReference type="RuleBase" id="RU003732"/>
    </source>
</evidence>
<feature type="transmembrane region" description="Helical" evidence="11">
    <location>
        <begin position="77"/>
        <end position="102"/>
    </location>
</feature>
<feature type="transmembrane region" description="Helical" evidence="11">
    <location>
        <begin position="458"/>
        <end position="483"/>
    </location>
</feature>
<keyword evidence="4 10" id="KW-0812">Transmembrane</keyword>
<dbReference type="GO" id="GO:0005283">
    <property type="term" value="F:amino acid:sodium symporter activity"/>
    <property type="evidence" value="ECO:0007669"/>
    <property type="project" value="TreeGrafter"/>
</dbReference>
<dbReference type="InterPro" id="IPR037272">
    <property type="entry name" value="SNS_sf"/>
</dbReference>
<dbReference type="GO" id="GO:0046872">
    <property type="term" value="F:metal ion binding"/>
    <property type="evidence" value="ECO:0007669"/>
    <property type="project" value="UniProtKB-KW"/>
</dbReference>
<feature type="disulfide bond" evidence="9">
    <location>
        <begin position="115"/>
        <end position="124"/>
    </location>
</feature>
<dbReference type="PROSITE" id="PS00610">
    <property type="entry name" value="NA_NEUROTRAN_SYMP_1"/>
    <property type="match status" value="1"/>
</dbReference>
<dbReference type="PANTHER" id="PTHR11616:SF241">
    <property type="entry name" value="SODIUM- AND CHLORIDE-DEPENDENT GLYCINE TRANSPORTER 2"/>
    <property type="match status" value="1"/>
</dbReference>
<evidence type="ECO:0000256" key="1">
    <source>
        <dbReference type="ARBA" id="ARBA00004141"/>
    </source>
</evidence>
<feature type="binding site" evidence="8">
    <location>
        <position position="347"/>
    </location>
    <ligand>
        <name>Na(+)</name>
        <dbReference type="ChEBI" id="CHEBI:29101"/>
        <label>1</label>
    </ligand>
</feature>
<feature type="binding site" evidence="8">
    <location>
        <position position="24"/>
    </location>
    <ligand>
        <name>Na(+)</name>
        <dbReference type="ChEBI" id="CHEBI:29101"/>
        <label>1</label>
    </ligand>
</feature>
<dbReference type="Proteomes" id="UP000677054">
    <property type="component" value="Unassembled WGS sequence"/>
</dbReference>
<evidence type="ECO:0000256" key="8">
    <source>
        <dbReference type="PIRSR" id="PIRSR600175-1"/>
    </source>
</evidence>
<sequence>MESREDGGREKWARKAEFILSCLGYCIGLSNIWRFPYLCYRHGGGAFLVPYFLMLFVAGIPLFFMEVGLAQFTSAGVLGIYSMCPLLKAYYNIIIAYSLFYLGSSFQSHLPWADCSHEWNSEQCVDFMNVTLNGEGCNATAMDCHLPSAQEKQNAKVPADEFFHNHMLEISSGIEEPGRLVWKLALCAAISWIIIFACLSKGIKTMGKVWGDAAVQIFFSLGPGWGGFVTMASFNPFRNNIRWECAIIPLMNCLTSLFAGFVVFSVLGFMSLQTGKPVSEVATAGKSISLPLRFYPLQIRAEEEKVIVRASPFQRPNLAFVTYPQAIALMPGAPAWAVLFFFMLFTLGVDSEFVQVETFIAGVADEYPSLKKHKTLVTALTCLVLFGASLSCVTQGGMYVLQLLDWYAGTIPIILVCFIEVAMVAWIYGKSLVPWILGGARRFTRDLEFMLGSRIWKIIPFFWSVLTPLALVAVFVTVALSSIRVTYGDYVYPDWAVGLGWLSASVSMACIPVYIIYKMSPSPGSLLQVGSPRGLQRGGYRGAYPHPLHMDPGR</sequence>
<feature type="transmembrane region" description="Helical" evidence="11">
    <location>
        <begin position="12"/>
        <end position="33"/>
    </location>
</feature>
<keyword evidence="6 11" id="KW-1133">Transmembrane helix</keyword>
<comment type="similarity">
    <text evidence="2 10">Belongs to the sodium:neurotransmitter symporter (SNF) (TC 2.A.22) family.</text>
</comment>